<evidence type="ECO:0000256" key="1">
    <source>
        <dbReference type="SAM" id="MobiDB-lite"/>
    </source>
</evidence>
<protein>
    <submittedName>
        <fullName evidence="2">Uncharacterized protein</fullName>
    </submittedName>
</protein>
<dbReference type="PANTHER" id="PTHR37728">
    <property type="entry name" value="BNAA04G26730D PROTEIN"/>
    <property type="match status" value="1"/>
</dbReference>
<feature type="region of interest" description="Disordered" evidence="1">
    <location>
        <begin position="100"/>
        <end position="176"/>
    </location>
</feature>
<sequence length="204" mass="22432">MMVCQLHPLVMESSFRLVTRGAHGLLAFFKSPISRPMRLICASASMLFTAAPTRSFPPSLPHYRCSRDAVLAFAAKLHERRAVRSHVGGGASEGLAALRSGHVPEGRDPPPTPNIAEEGTDGGTPGPLRGSDVLQALQKAVAKREARKLGDKKKRRKKAATDGRGEALGFDHGQQVRPVEIRSDWSQRIDELERRVQELRSQYH</sequence>
<gene>
    <name evidence="2" type="ORF">B296_00021332</name>
</gene>
<dbReference type="EMBL" id="AMZH03007639">
    <property type="protein sequence ID" value="RRT60797.1"/>
    <property type="molecule type" value="Genomic_DNA"/>
</dbReference>
<accession>A0A426Z9X4</accession>
<dbReference type="Proteomes" id="UP000287651">
    <property type="component" value="Unassembled WGS sequence"/>
</dbReference>
<evidence type="ECO:0000313" key="3">
    <source>
        <dbReference type="Proteomes" id="UP000287651"/>
    </source>
</evidence>
<organism evidence="2 3">
    <name type="scientific">Ensete ventricosum</name>
    <name type="common">Abyssinian banana</name>
    <name type="synonym">Musa ensete</name>
    <dbReference type="NCBI Taxonomy" id="4639"/>
    <lineage>
        <taxon>Eukaryota</taxon>
        <taxon>Viridiplantae</taxon>
        <taxon>Streptophyta</taxon>
        <taxon>Embryophyta</taxon>
        <taxon>Tracheophyta</taxon>
        <taxon>Spermatophyta</taxon>
        <taxon>Magnoliopsida</taxon>
        <taxon>Liliopsida</taxon>
        <taxon>Zingiberales</taxon>
        <taxon>Musaceae</taxon>
        <taxon>Ensete</taxon>
    </lineage>
</organism>
<evidence type="ECO:0000313" key="2">
    <source>
        <dbReference type="EMBL" id="RRT60797.1"/>
    </source>
</evidence>
<name>A0A426Z9X4_ENSVE</name>
<reference evidence="2 3" key="1">
    <citation type="journal article" date="2014" name="Agronomy (Basel)">
        <title>A Draft Genome Sequence for Ensete ventricosum, the Drought-Tolerant Tree Against Hunger.</title>
        <authorList>
            <person name="Harrison J."/>
            <person name="Moore K.A."/>
            <person name="Paszkiewicz K."/>
            <person name="Jones T."/>
            <person name="Grant M."/>
            <person name="Ambacheew D."/>
            <person name="Muzemil S."/>
            <person name="Studholme D.J."/>
        </authorList>
    </citation>
    <scope>NUCLEOTIDE SEQUENCE [LARGE SCALE GENOMIC DNA]</scope>
</reference>
<dbReference type="AlphaFoldDB" id="A0A426Z9X4"/>
<proteinExistence type="predicted"/>
<comment type="caution">
    <text evidence="2">The sequence shown here is derived from an EMBL/GenBank/DDBJ whole genome shotgun (WGS) entry which is preliminary data.</text>
</comment>
<dbReference type="PANTHER" id="PTHR37728:SF1">
    <property type="entry name" value="OS06G0132300 PROTEIN"/>
    <property type="match status" value="1"/>
</dbReference>